<proteinExistence type="predicted"/>
<evidence type="ECO:0000256" key="1">
    <source>
        <dbReference type="SAM" id="MobiDB-lite"/>
    </source>
</evidence>
<reference evidence="2 3" key="1">
    <citation type="submission" date="2018-02" db="EMBL/GenBank/DDBJ databases">
        <title>The genomes of Aspergillus section Nigri reveals drivers in fungal speciation.</title>
        <authorList>
            <consortium name="DOE Joint Genome Institute"/>
            <person name="Vesth T.C."/>
            <person name="Nybo J."/>
            <person name="Theobald S."/>
            <person name="Brandl J."/>
            <person name="Frisvad J.C."/>
            <person name="Nielsen K.F."/>
            <person name="Lyhne E.K."/>
            <person name="Kogle M.E."/>
            <person name="Kuo A."/>
            <person name="Riley R."/>
            <person name="Clum A."/>
            <person name="Nolan M."/>
            <person name="Lipzen A."/>
            <person name="Salamov A."/>
            <person name="Henrissat B."/>
            <person name="Wiebenga A."/>
            <person name="De vries R.P."/>
            <person name="Grigoriev I.V."/>
            <person name="Mortensen U.H."/>
            <person name="Andersen M.R."/>
            <person name="Baker S.E."/>
        </authorList>
    </citation>
    <scope>NUCLEOTIDE SEQUENCE [LARGE SCALE GENOMIC DNA]</scope>
    <source>
        <strain evidence="2 3">CBS 313.89</strain>
    </source>
</reference>
<dbReference type="OrthoDB" id="5360255at2759"/>
<evidence type="ECO:0000313" key="2">
    <source>
        <dbReference type="EMBL" id="RAK73096.1"/>
    </source>
</evidence>
<protein>
    <submittedName>
        <fullName evidence="2">Uncharacterized protein</fullName>
    </submittedName>
</protein>
<dbReference type="VEuPathDB" id="FungiDB:BO72DRAFT_387907"/>
<feature type="compositionally biased region" description="Polar residues" evidence="1">
    <location>
        <begin position="160"/>
        <end position="179"/>
    </location>
</feature>
<feature type="region of interest" description="Disordered" evidence="1">
    <location>
        <begin position="157"/>
        <end position="180"/>
    </location>
</feature>
<name>A0A8G1VVE8_9EURO</name>
<dbReference type="RefSeq" id="XP_040797106.1">
    <property type="nucleotide sequence ID" value="XM_040941693.1"/>
</dbReference>
<dbReference type="EMBL" id="KZ824684">
    <property type="protein sequence ID" value="RAK73096.1"/>
    <property type="molecule type" value="Genomic_DNA"/>
</dbReference>
<dbReference type="GO" id="GO:0007131">
    <property type="term" value="P:reciprocal meiotic recombination"/>
    <property type="evidence" value="ECO:0007669"/>
    <property type="project" value="InterPro"/>
</dbReference>
<keyword evidence="3" id="KW-1185">Reference proteome</keyword>
<accession>A0A8G1VVE8</accession>
<sequence length="290" mass="32213">MHNYSSQPLPDTPLARLSLAKFSHVTTSLSHRGPLNWGHIIGNNDLTATFEKPRATNSLSGDSIVLRIFRFHDIMEELDLSFFAMAATKTPSQPAQGQASKPSFAVVVKRPCLAVKYPRGNMIRRFQIKFSAEKDYYAALAILSEINCPFSEASPAPMHKQTSSQWNTGSFRPSSMSSEPTVPNTIIPPNNGVGFPVYAPGTYARLPTPSVTAGIAPHRSCQLDSLWLMRGSRHIDNVRIFVHPRHQPSVPSDKYTQQSRQVHVYRQQPYAVPQWPMPTLCPTGPRHLGG</sequence>
<organism evidence="2 3">
    <name type="scientific">Aspergillus fijiensis CBS 313.89</name>
    <dbReference type="NCBI Taxonomy" id="1448319"/>
    <lineage>
        <taxon>Eukaryota</taxon>
        <taxon>Fungi</taxon>
        <taxon>Dikarya</taxon>
        <taxon>Ascomycota</taxon>
        <taxon>Pezizomycotina</taxon>
        <taxon>Eurotiomycetes</taxon>
        <taxon>Eurotiomycetidae</taxon>
        <taxon>Eurotiales</taxon>
        <taxon>Aspergillaceae</taxon>
        <taxon>Aspergillus</taxon>
    </lineage>
</organism>
<dbReference type="AlphaFoldDB" id="A0A8G1VVE8"/>
<evidence type="ECO:0000313" key="3">
    <source>
        <dbReference type="Proteomes" id="UP000249789"/>
    </source>
</evidence>
<dbReference type="GeneID" id="63859026"/>
<dbReference type="Proteomes" id="UP000249789">
    <property type="component" value="Unassembled WGS sequence"/>
</dbReference>
<dbReference type="Pfam" id="PF03525">
    <property type="entry name" value="Meiotic_rec114"/>
    <property type="match status" value="1"/>
</dbReference>
<gene>
    <name evidence="2" type="ORF">BO72DRAFT_387907</name>
</gene>
<dbReference type="InterPro" id="IPR004354">
    <property type="entry name" value="Meiotic_Rec114"/>
</dbReference>